<evidence type="ECO:0000313" key="4">
    <source>
        <dbReference type="Proteomes" id="UP001208570"/>
    </source>
</evidence>
<sequence length="401" mass="44726">MFKGFRSVFAAVSWAALREIKRSNCHFNDNMAGHVSLFLVGDVMLARGIDMIQKYSCDPILYEGNNLCAHDYVLLAEGQNGKLPKKELRGVDYVWGDTIRILQEKSPDVRIINLETSVTTSDTPWPHKGIHYRMHPKNVDVIASAKIDCCILANNHTADWGFSGLKETLTALRGQGIAYAGAGFNSEEAEAPAIFDLGEKGRVLVFAGGHQSSGVPTGWRARDDKEGVNIIEIQNTPKALEDLKAQVIKYRREGDIIVLSIHWGGNWGFDLEPFMQKFAHAAIKEAGFDVIHGHSSHHVRGLEVYQGKLIIYGCGDFLNDYEGIGGHERFRGDLALMYFVDVDPKSGSLVGVTMVPTETKQLRVNLACERDLEWMQETMSRECKKLGCDTRLCGRELHLVF</sequence>
<evidence type="ECO:0000313" key="3">
    <source>
        <dbReference type="EMBL" id="KAK2159114.1"/>
    </source>
</evidence>
<dbReference type="Proteomes" id="UP001208570">
    <property type="component" value="Unassembled WGS sequence"/>
</dbReference>
<dbReference type="InterPro" id="IPR052169">
    <property type="entry name" value="CW_Biosynth-Accessory"/>
</dbReference>
<dbReference type="InterPro" id="IPR029052">
    <property type="entry name" value="Metallo-depent_PP-like"/>
</dbReference>
<evidence type="ECO:0000256" key="1">
    <source>
        <dbReference type="ARBA" id="ARBA00005662"/>
    </source>
</evidence>
<comment type="similarity">
    <text evidence="1">Belongs to the CapA family.</text>
</comment>
<dbReference type="SMART" id="SM00854">
    <property type="entry name" value="PGA_cap"/>
    <property type="match status" value="1"/>
</dbReference>
<name>A0AAD9N9J5_9ANNE</name>
<protein>
    <recommendedName>
        <fullName evidence="2">Capsule synthesis protein CapA domain-containing protein</fullName>
    </recommendedName>
</protein>
<dbReference type="Pfam" id="PF09587">
    <property type="entry name" value="PGA_cap"/>
    <property type="match status" value="1"/>
</dbReference>
<accession>A0AAD9N9J5</accession>
<feature type="domain" description="Capsule synthesis protein CapA" evidence="2">
    <location>
        <begin position="36"/>
        <end position="321"/>
    </location>
</feature>
<dbReference type="CDD" id="cd07381">
    <property type="entry name" value="MPP_CapA"/>
    <property type="match status" value="1"/>
</dbReference>
<dbReference type="SUPFAM" id="SSF56300">
    <property type="entry name" value="Metallo-dependent phosphatases"/>
    <property type="match status" value="1"/>
</dbReference>
<organism evidence="3 4">
    <name type="scientific">Paralvinella palmiformis</name>
    <dbReference type="NCBI Taxonomy" id="53620"/>
    <lineage>
        <taxon>Eukaryota</taxon>
        <taxon>Metazoa</taxon>
        <taxon>Spiralia</taxon>
        <taxon>Lophotrochozoa</taxon>
        <taxon>Annelida</taxon>
        <taxon>Polychaeta</taxon>
        <taxon>Sedentaria</taxon>
        <taxon>Canalipalpata</taxon>
        <taxon>Terebellida</taxon>
        <taxon>Terebelliformia</taxon>
        <taxon>Alvinellidae</taxon>
        <taxon>Paralvinella</taxon>
    </lineage>
</organism>
<gene>
    <name evidence="3" type="ORF">LSH36_158g03022</name>
</gene>
<dbReference type="Gene3D" id="3.60.21.10">
    <property type="match status" value="1"/>
</dbReference>
<evidence type="ECO:0000259" key="2">
    <source>
        <dbReference type="SMART" id="SM00854"/>
    </source>
</evidence>
<dbReference type="AlphaFoldDB" id="A0AAD9N9J5"/>
<dbReference type="PANTHER" id="PTHR33393:SF11">
    <property type="entry name" value="POLYGLUTAMINE SYNTHESIS ACCESSORY PROTEIN RV0574C-RELATED"/>
    <property type="match status" value="1"/>
</dbReference>
<comment type="caution">
    <text evidence="3">The sequence shown here is derived from an EMBL/GenBank/DDBJ whole genome shotgun (WGS) entry which is preliminary data.</text>
</comment>
<keyword evidence="4" id="KW-1185">Reference proteome</keyword>
<dbReference type="InterPro" id="IPR019079">
    <property type="entry name" value="Capsule_synth_CapA"/>
</dbReference>
<reference evidence="3" key="1">
    <citation type="journal article" date="2023" name="Mol. Biol. Evol.">
        <title>Third-Generation Sequencing Reveals the Adaptive Role of the Epigenome in Three Deep-Sea Polychaetes.</title>
        <authorList>
            <person name="Perez M."/>
            <person name="Aroh O."/>
            <person name="Sun Y."/>
            <person name="Lan Y."/>
            <person name="Juniper S.K."/>
            <person name="Young C.R."/>
            <person name="Angers B."/>
            <person name="Qian P.Y."/>
        </authorList>
    </citation>
    <scope>NUCLEOTIDE SEQUENCE</scope>
    <source>
        <strain evidence="3">P08H-3</strain>
    </source>
</reference>
<dbReference type="PANTHER" id="PTHR33393">
    <property type="entry name" value="POLYGLUTAMINE SYNTHESIS ACCESSORY PROTEIN RV0574C-RELATED"/>
    <property type="match status" value="1"/>
</dbReference>
<dbReference type="EMBL" id="JAODUP010000158">
    <property type="protein sequence ID" value="KAK2159114.1"/>
    <property type="molecule type" value="Genomic_DNA"/>
</dbReference>
<proteinExistence type="inferred from homology"/>